<organism evidence="3 4">
    <name type="scientific">Brevundimonas kwangchunensis</name>
    <dbReference type="NCBI Taxonomy" id="322163"/>
    <lineage>
        <taxon>Bacteria</taxon>
        <taxon>Pseudomonadati</taxon>
        <taxon>Pseudomonadota</taxon>
        <taxon>Alphaproteobacteria</taxon>
        <taxon>Caulobacterales</taxon>
        <taxon>Caulobacteraceae</taxon>
        <taxon>Brevundimonas</taxon>
    </lineage>
</organism>
<evidence type="ECO:0000313" key="3">
    <source>
        <dbReference type="EMBL" id="GAA0620829.1"/>
    </source>
</evidence>
<dbReference type="InterPro" id="IPR036641">
    <property type="entry name" value="HPT_dom_sf"/>
</dbReference>
<reference evidence="4" key="1">
    <citation type="journal article" date="2019" name="Int. J. Syst. Evol. Microbiol.">
        <title>The Global Catalogue of Microorganisms (GCM) 10K type strain sequencing project: providing services to taxonomists for standard genome sequencing and annotation.</title>
        <authorList>
            <consortium name="The Broad Institute Genomics Platform"/>
            <consortium name="The Broad Institute Genome Sequencing Center for Infectious Disease"/>
            <person name="Wu L."/>
            <person name="Ma J."/>
        </authorList>
    </citation>
    <scope>NUCLEOTIDE SEQUENCE [LARGE SCALE GENOMIC DNA]</scope>
    <source>
        <strain evidence="4">JCM 12928</strain>
    </source>
</reference>
<dbReference type="RefSeq" id="WP_343792445.1">
    <property type="nucleotide sequence ID" value="NZ_BAAAGA010000003.1"/>
</dbReference>
<dbReference type="Gene3D" id="1.20.120.160">
    <property type="entry name" value="HPT domain"/>
    <property type="match status" value="1"/>
</dbReference>
<name>A0ABP3RYB1_9CAUL</name>
<evidence type="ECO:0000313" key="4">
    <source>
        <dbReference type="Proteomes" id="UP001501352"/>
    </source>
</evidence>
<sequence length="117" mass="12307">MARRDLSGAVDFGVLESMTGGGDAISDEVLGLFAQQAAMWEPMLDVREEGWRDAAHTIRGAAAGIGAGGLAEACQAAEVAEKADAPPLLERVRDALEIALSDVAAYRHELMLRSLKG</sequence>
<comment type="caution">
    <text evidence="3">The sequence shown here is derived from an EMBL/GenBank/DDBJ whole genome shotgun (WGS) entry which is preliminary data.</text>
</comment>
<dbReference type="EMBL" id="BAAAGA010000003">
    <property type="protein sequence ID" value="GAA0620829.1"/>
    <property type="molecule type" value="Genomic_DNA"/>
</dbReference>
<dbReference type="SUPFAM" id="SSF47226">
    <property type="entry name" value="Histidine-containing phosphotransfer domain, HPT domain"/>
    <property type="match status" value="1"/>
</dbReference>
<dbReference type="Pfam" id="PF01627">
    <property type="entry name" value="Hpt"/>
    <property type="match status" value="1"/>
</dbReference>
<feature type="domain" description="HPt" evidence="2">
    <location>
        <begin position="52"/>
        <end position="97"/>
    </location>
</feature>
<keyword evidence="4" id="KW-1185">Reference proteome</keyword>
<evidence type="ECO:0000259" key="2">
    <source>
        <dbReference type="Pfam" id="PF01627"/>
    </source>
</evidence>
<proteinExistence type="predicted"/>
<keyword evidence="1" id="KW-0902">Two-component regulatory system</keyword>
<accession>A0ABP3RYB1</accession>
<dbReference type="Proteomes" id="UP001501352">
    <property type="component" value="Unassembled WGS sequence"/>
</dbReference>
<gene>
    <name evidence="3" type="ORF">GCM10009422_15670</name>
</gene>
<dbReference type="InterPro" id="IPR008207">
    <property type="entry name" value="Sig_transdc_His_kin_Hpt_dom"/>
</dbReference>
<evidence type="ECO:0000256" key="1">
    <source>
        <dbReference type="ARBA" id="ARBA00023012"/>
    </source>
</evidence>
<protein>
    <submittedName>
        <fullName evidence="3">Hpt domain-containing protein</fullName>
    </submittedName>
</protein>